<dbReference type="Proteomes" id="UP000077271">
    <property type="component" value="Unassembled WGS sequence"/>
</dbReference>
<proteinExistence type="predicted"/>
<evidence type="ECO:0000313" key="1">
    <source>
        <dbReference type="EMBL" id="OAH58011.1"/>
    </source>
</evidence>
<dbReference type="EMBL" id="LQWZ01000012">
    <property type="protein sequence ID" value="OAH58011.1"/>
    <property type="molecule type" value="Genomic_DNA"/>
</dbReference>
<name>A0A177KZM9_9BACI</name>
<comment type="caution">
    <text evidence="1">The sequence shown here is derived from an EMBL/GenBank/DDBJ whole genome shotgun (WGS) entry which is preliminary data.</text>
</comment>
<reference evidence="1 2" key="1">
    <citation type="submission" date="2016-01" db="EMBL/GenBank/DDBJ databases">
        <title>Investigation of taxonomic status of Bacillus aminovorans.</title>
        <authorList>
            <person name="Verma A."/>
            <person name="Pal Y."/>
            <person name="Krishnamurthi S."/>
        </authorList>
    </citation>
    <scope>NUCLEOTIDE SEQUENCE [LARGE SCALE GENOMIC DNA]</scope>
    <source>
        <strain evidence="1 2">DSM 4337</strain>
    </source>
</reference>
<gene>
    <name evidence="1" type="ORF">AWH48_03125</name>
</gene>
<dbReference type="AlphaFoldDB" id="A0A177KZM9"/>
<evidence type="ECO:0000313" key="2">
    <source>
        <dbReference type="Proteomes" id="UP000077271"/>
    </source>
</evidence>
<accession>A0A177KZM9</accession>
<organism evidence="1 2">
    <name type="scientific">Domibacillus aminovorans</name>
    <dbReference type="NCBI Taxonomy" id="29332"/>
    <lineage>
        <taxon>Bacteria</taxon>
        <taxon>Bacillati</taxon>
        <taxon>Bacillota</taxon>
        <taxon>Bacilli</taxon>
        <taxon>Bacillales</taxon>
        <taxon>Bacillaceae</taxon>
        <taxon>Domibacillus</taxon>
    </lineage>
</organism>
<dbReference type="RefSeq" id="WP_063974798.1">
    <property type="nucleotide sequence ID" value="NZ_LQWZ01000012.1"/>
</dbReference>
<sequence length="78" mass="9114">MMMYLKWRDFGGRMIIITESLNHLSTLELSEGLKVRAALEEELRNSCRGELFYSRISEGNWVKEAENSILNVNEKLYS</sequence>
<protein>
    <submittedName>
        <fullName evidence="1">Uncharacterized protein</fullName>
    </submittedName>
</protein>